<evidence type="ECO:0000313" key="1">
    <source>
        <dbReference type="EMBL" id="KAF0494454.1"/>
    </source>
</evidence>
<dbReference type="AlphaFoldDB" id="A0A8H4AH25"/>
<dbReference type="EMBL" id="WTPW01000615">
    <property type="protein sequence ID" value="KAF0494454.1"/>
    <property type="molecule type" value="Genomic_DNA"/>
</dbReference>
<dbReference type="Proteomes" id="UP000439903">
    <property type="component" value="Unassembled WGS sequence"/>
</dbReference>
<keyword evidence="2" id="KW-1185">Reference proteome</keyword>
<name>A0A8H4AH25_GIGMA</name>
<protein>
    <submittedName>
        <fullName evidence="1">Uncharacterized protein</fullName>
    </submittedName>
</protein>
<proteinExistence type="predicted"/>
<comment type="caution">
    <text evidence="1">The sequence shown here is derived from an EMBL/GenBank/DDBJ whole genome shotgun (WGS) entry which is preliminary data.</text>
</comment>
<accession>A0A8H4AH25</accession>
<evidence type="ECO:0000313" key="2">
    <source>
        <dbReference type="Proteomes" id="UP000439903"/>
    </source>
</evidence>
<organism evidence="1 2">
    <name type="scientific">Gigaspora margarita</name>
    <dbReference type="NCBI Taxonomy" id="4874"/>
    <lineage>
        <taxon>Eukaryota</taxon>
        <taxon>Fungi</taxon>
        <taxon>Fungi incertae sedis</taxon>
        <taxon>Mucoromycota</taxon>
        <taxon>Glomeromycotina</taxon>
        <taxon>Glomeromycetes</taxon>
        <taxon>Diversisporales</taxon>
        <taxon>Gigasporaceae</taxon>
        <taxon>Gigaspora</taxon>
    </lineage>
</organism>
<sequence length="135" mass="15575">MDSSNSLQNLIEEIEEIEEVSDTLASDENKYIFKPRVRNIALNRFISFNINYENTVVEKLGLNSAVKEISLNSVENNETFNVYSNDDNFSKTSTESDEISNDNNNVLEDDLALNFEMLQKPNNILNDNRFTWILL</sequence>
<reference evidence="1 2" key="1">
    <citation type="journal article" date="2019" name="Environ. Microbiol.">
        <title>At the nexus of three kingdoms: the genome of the mycorrhizal fungus Gigaspora margarita provides insights into plant, endobacterial and fungal interactions.</title>
        <authorList>
            <person name="Venice F."/>
            <person name="Ghignone S."/>
            <person name="Salvioli di Fossalunga A."/>
            <person name="Amselem J."/>
            <person name="Novero M."/>
            <person name="Xianan X."/>
            <person name="Sedzielewska Toro K."/>
            <person name="Morin E."/>
            <person name="Lipzen A."/>
            <person name="Grigoriev I.V."/>
            <person name="Henrissat B."/>
            <person name="Martin F.M."/>
            <person name="Bonfante P."/>
        </authorList>
    </citation>
    <scope>NUCLEOTIDE SEQUENCE [LARGE SCALE GENOMIC DNA]</scope>
    <source>
        <strain evidence="1 2">BEG34</strain>
    </source>
</reference>
<gene>
    <name evidence="1" type="ORF">F8M41_021247</name>
</gene>